<dbReference type="SUPFAM" id="SSF52540">
    <property type="entry name" value="P-loop containing nucleoside triphosphate hydrolases"/>
    <property type="match status" value="1"/>
</dbReference>
<dbReference type="SUPFAM" id="SSF81271">
    <property type="entry name" value="TGS-like"/>
    <property type="match status" value="1"/>
</dbReference>
<dbReference type="InterPro" id="IPR013029">
    <property type="entry name" value="YchF_C"/>
</dbReference>
<dbReference type="GO" id="GO:0016887">
    <property type="term" value="F:ATP hydrolysis activity"/>
    <property type="evidence" value="ECO:0007669"/>
    <property type="project" value="TreeGrafter"/>
</dbReference>
<keyword evidence="1" id="KW-0547">Nucleotide-binding</keyword>
<feature type="non-terminal residue" evidence="4">
    <location>
        <position position="1"/>
    </location>
</feature>
<dbReference type="Gene3D" id="3.10.20.30">
    <property type="match status" value="1"/>
</dbReference>
<dbReference type="Pfam" id="PF06071">
    <property type="entry name" value="YchF-GTPase_C"/>
    <property type="match status" value="1"/>
</dbReference>
<dbReference type="PANTHER" id="PTHR23305">
    <property type="entry name" value="OBG GTPASE FAMILY"/>
    <property type="match status" value="1"/>
</dbReference>
<dbReference type="InterPro" id="IPR012675">
    <property type="entry name" value="Beta-grasp_dom_sf"/>
</dbReference>
<dbReference type="GO" id="GO:0005737">
    <property type="term" value="C:cytoplasm"/>
    <property type="evidence" value="ECO:0007669"/>
    <property type="project" value="TreeGrafter"/>
</dbReference>
<dbReference type="PANTHER" id="PTHR23305:SF18">
    <property type="entry name" value="OBG-TYPE G DOMAIN-CONTAINING PROTEIN"/>
    <property type="match status" value="1"/>
</dbReference>
<protein>
    <submittedName>
        <fullName evidence="4">Redox-regulated ATPase YchF</fullName>
    </submittedName>
</protein>
<accession>A0A8J7CNG3</accession>
<dbReference type="InterPro" id="IPR012676">
    <property type="entry name" value="TGS-like"/>
</dbReference>
<evidence type="ECO:0000313" key="4">
    <source>
        <dbReference type="EMBL" id="MBD3870648.1"/>
    </source>
</evidence>
<evidence type="ECO:0000256" key="2">
    <source>
        <dbReference type="ARBA" id="ARBA00022840"/>
    </source>
</evidence>
<dbReference type="GO" id="GO:0005524">
    <property type="term" value="F:ATP binding"/>
    <property type="evidence" value="ECO:0007669"/>
    <property type="project" value="UniProtKB-KW"/>
</dbReference>
<name>A0A8J7CNG3_9BACT</name>
<dbReference type="EMBL" id="JACXWA010000076">
    <property type="protein sequence ID" value="MBD3870648.1"/>
    <property type="molecule type" value="Genomic_DNA"/>
</dbReference>
<evidence type="ECO:0000259" key="3">
    <source>
        <dbReference type="Pfam" id="PF06071"/>
    </source>
</evidence>
<reference evidence="4 5" key="1">
    <citation type="submission" date="2020-08" db="EMBL/GenBank/DDBJ databases">
        <title>Acidobacteriota in marine sediments use diverse sulfur dissimilation pathways.</title>
        <authorList>
            <person name="Wasmund K."/>
        </authorList>
    </citation>
    <scope>NUCLEOTIDE SEQUENCE [LARGE SCALE GENOMIC DNA]</scope>
    <source>
        <strain evidence="4">MAG AM3-A</strain>
    </source>
</reference>
<dbReference type="InterPro" id="IPR023192">
    <property type="entry name" value="TGS-like_dom_sf"/>
</dbReference>
<dbReference type="Gene3D" id="1.10.150.300">
    <property type="entry name" value="TGS-like domain"/>
    <property type="match status" value="1"/>
</dbReference>
<feature type="domain" description="YchF C-terminal" evidence="3">
    <location>
        <begin position="164"/>
        <end position="246"/>
    </location>
</feature>
<organism evidence="4 5">
    <name type="scientific">Candidatus Sulfomarinibacter kjeldsenii</name>
    <dbReference type="NCBI Taxonomy" id="2885994"/>
    <lineage>
        <taxon>Bacteria</taxon>
        <taxon>Pseudomonadati</taxon>
        <taxon>Acidobacteriota</taxon>
        <taxon>Thermoanaerobaculia</taxon>
        <taxon>Thermoanaerobaculales</taxon>
        <taxon>Candidatus Sulfomarinibacteraceae</taxon>
        <taxon>Candidatus Sulfomarinibacter</taxon>
    </lineage>
</organism>
<proteinExistence type="predicted"/>
<dbReference type="Gene3D" id="3.40.50.300">
    <property type="entry name" value="P-loop containing nucleotide triphosphate hydrolases"/>
    <property type="match status" value="1"/>
</dbReference>
<gene>
    <name evidence="4" type="primary">ychF</name>
    <name evidence="4" type="ORF">IFJ97_04740</name>
</gene>
<dbReference type="FunFam" id="3.10.20.30:FF:000001">
    <property type="entry name" value="Ribosome-binding ATPase YchF"/>
    <property type="match status" value="1"/>
</dbReference>
<dbReference type="AlphaFoldDB" id="A0A8J7CNG3"/>
<evidence type="ECO:0000313" key="5">
    <source>
        <dbReference type="Proteomes" id="UP000598633"/>
    </source>
</evidence>
<comment type="caution">
    <text evidence="4">The sequence shown here is derived from an EMBL/GenBank/DDBJ whole genome shotgun (WGS) entry which is preliminary data.</text>
</comment>
<evidence type="ECO:0000256" key="1">
    <source>
        <dbReference type="ARBA" id="ARBA00022741"/>
    </source>
</evidence>
<dbReference type="Proteomes" id="UP000598633">
    <property type="component" value="Unassembled WGS sequence"/>
</dbReference>
<sequence length="247" mass="28464">IDPQRDLLYIEEEFILQDQLVVEKRLERIRRDLRTRKVPELEREADMLRRCQAVLEDQRPLRTETFNEQEEKIFRGFTFLSAKPMLVVLNVDDHQVAGQPFSNPRWAEWIERPQMAFTQVCAPLEAEMAQLEGDDAEAFMAEFGIEDRALDRIIRESYRLLGSISFFTVGSDECRAWSIRTATPAVEAGGVIHSDIQRGFIRAEVVPHDALLEAGSLTACRELGTLRLEGKTYPVRDGEVVHFRFNV</sequence>
<dbReference type="InterPro" id="IPR027417">
    <property type="entry name" value="P-loop_NTPase"/>
</dbReference>
<keyword evidence="2" id="KW-0067">ATP-binding</keyword>